<evidence type="ECO:0000313" key="1">
    <source>
        <dbReference type="EMBL" id="NDY57567.1"/>
    </source>
</evidence>
<proteinExistence type="predicted"/>
<keyword evidence="2" id="KW-1185">Reference proteome</keyword>
<name>A0A7K3NN67_9BACT</name>
<evidence type="ECO:0000313" key="2">
    <source>
        <dbReference type="Proteomes" id="UP000469724"/>
    </source>
</evidence>
<dbReference type="AlphaFoldDB" id="A0A7K3NN67"/>
<dbReference type="EMBL" id="JAAGRQ010000052">
    <property type="protein sequence ID" value="NDY57567.1"/>
    <property type="molecule type" value="Genomic_DNA"/>
</dbReference>
<protein>
    <submittedName>
        <fullName evidence="1">Outer membrane beta-barrel protein</fullName>
    </submittedName>
</protein>
<dbReference type="Proteomes" id="UP000469724">
    <property type="component" value="Unassembled WGS sequence"/>
</dbReference>
<dbReference type="SUPFAM" id="SSF56925">
    <property type="entry name" value="OMPA-like"/>
    <property type="match status" value="1"/>
</dbReference>
<dbReference type="Gene3D" id="2.40.160.20">
    <property type="match status" value="1"/>
</dbReference>
<accession>A0A7K3NN67</accession>
<dbReference type="InterPro" id="IPR011250">
    <property type="entry name" value="OMP/PagP_B-barrel"/>
</dbReference>
<gene>
    <name evidence="1" type="ORF">G3N56_12565</name>
</gene>
<organism evidence="1 2">
    <name type="scientific">Desulfolutivibrio sulfodismutans</name>
    <dbReference type="NCBI Taxonomy" id="63561"/>
    <lineage>
        <taxon>Bacteria</taxon>
        <taxon>Pseudomonadati</taxon>
        <taxon>Thermodesulfobacteriota</taxon>
        <taxon>Desulfovibrionia</taxon>
        <taxon>Desulfovibrionales</taxon>
        <taxon>Desulfovibrionaceae</taxon>
        <taxon>Desulfolutivibrio</taxon>
    </lineage>
</organism>
<sequence>MERRLRKTLFFLAVIGLVLCMTTAYVAAQEFKSGTAYFEPRGGVYGTFDDHVDVIATYGGALGYFIVDNLSLEAEGLGYYIDQQKIDATTVGMAAKKDAATAFGGSMMARWHMAASEQASFFVGAGAGGLWADRKVPYRGMQYSVTEQAELGATVKITDGFNIKLAGRYQHIGTFDKNGLSALGGNLGLNFTF</sequence>
<dbReference type="RefSeq" id="WP_163302656.1">
    <property type="nucleotide sequence ID" value="NZ_JAAGRQ010000052.1"/>
</dbReference>
<comment type="caution">
    <text evidence="1">The sequence shown here is derived from an EMBL/GenBank/DDBJ whole genome shotgun (WGS) entry which is preliminary data.</text>
</comment>
<reference evidence="1 2" key="1">
    <citation type="submission" date="2020-02" db="EMBL/GenBank/DDBJ databases">
        <title>Comparative genomics of sulfur disproportionating microorganisms.</title>
        <authorList>
            <person name="Ward L.M."/>
            <person name="Bertran E."/>
            <person name="Johnston D.T."/>
        </authorList>
    </citation>
    <scope>NUCLEOTIDE SEQUENCE [LARGE SCALE GENOMIC DNA]</scope>
    <source>
        <strain evidence="1 2">DSM 3696</strain>
    </source>
</reference>